<feature type="region of interest" description="Disordered" evidence="2">
    <location>
        <begin position="94"/>
        <end position="127"/>
    </location>
</feature>
<name>A0A495DDF4_9PROT</name>
<dbReference type="OrthoDB" id="7631593at2"/>
<accession>A0A495DDF4</accession>
<proteinExistence type="predicted"/>
<comment type="caution">
    <text evidence="3">The sequence shown here is derived from an EMBL/GenBank/DDBJ whole genome shotgun (WGS) entry which is preliminary data.</text>
</comment>
<keyword evidence="3" id="KW-0131">Cell cycle</keyword>
<feature type="coiled-coil region" evidence="1">
    <location>
        <begin position="20"/>
        <end position="54"/>
    </location>
</feature>
<keyword evidence="3" id="KW-0132">Cell division</keyword>
<protein>
    <submittedName>
        <fullName evidence="3">Cell division protein FtsL</fullName>
    </submittedName>
</protein>
<feature type="compositionally biased region" description="Basic and acidic residues" evidence="2">
    <location>
        <begin position="94"/>
        <end position="110"/>
    </location>
</feature>
<reference evidence="3 4" key="1">
    <citation type="submission" date="2018-10" db="EMBL/GenBank/DDBJ databases">
        <title>Genomic Encyclopedia of Type Strains, Phase IV (KMG-IV): sequencing the most valuable type-strain genomes for metagenomic binning, comparative biology and taxonomic classification.</title>
        <authorList>
            <person name="Goeker M."/>
        </authorList>
    </citation>
    <scope>NUCLEOTIDE SEQUENCE [LARGE SCALE GENOMIC DNA]</scope>
    <source>
        <strain evidence="3 4">DSM 4734</strain>
    </source>
</reference>
<evidence type="ECO:0000256" key="2">
    <source>
        <dbReference type="SAM" id="MobiDB-lite"/>
    </source>
</evidence>
<keyword evidence="1" id="KW-0175">Coiled coil</keyword>
<dbReference type="Proteomes" id="UP000273675">
    <property type="component" value="Unassembled WGS sequence"/>
</dbReference>
<dbReference type="EMBL" id="RBIM01000003">
    <property type="protein sequence ID" value="RKR00293.1"/>
    <property type="molecule type" value="Genomic_DNA"/>
</dbReference>
<evidence type="ECO:0000313" key="4">
    <source>
        <dbReference type="Proteomes" id="UP000273675"/>
    </source>
</evidence>
<dbReference type="GO" id="GO:0051301">
    <property type="term" value="P:cell division"/>
    <property type="evidence" value="ECO:0007669"/>
    <property type="project" value="UniProtKB-KW"/>
</dbReference>
<dbReference type="RefSeq" id="WP_121210622.1">
    <property type="nucleotide sequence ID" value="NZ_RBIM01000003.1"/>
</dbReference>
<dbReference type="AlphaFoldDB" id="A0A495DDF4"/>
<evidence type="ECO:0000313" key="3">
    <source>
        <dbReference type="EMBL" id="RKR00293.1"/>
    </source>
</evidence>
<organism evidence="3 4">
    <name type="scientific">Maricaulis maris</name>
    <dbReference type="NCBI Taxonomy" id="74318"/>
    <lineage>
        <taxon>Bacteria</taxon>
        <taxon>Pseudomonadati</taxon>
        <taxon>Pseudomonadota</taxon>
        <taxon>Alphaproteobacteria</taxon>
        <taxon>Maricaulales</taxon>
        <taxon>Maricaulaceae</taxon>
        <taxon>Maricaulis</taxon>
    </lineage>
</organism>
<evidence type="ECO:0000256" key="1">
    <source>
        <dbReference type="SAM" id="Coils"/>
    </source>
</evidence>
<sequence length="127" mass="14121">MIRTLNAIAFVVAAALAVALYIAKAEAKSSQERLEDIQAQLAEERRQINVLNVEIAHLEDPERLRALARRYLGFEPLDPSREVELSDLPLLADARPEETGMRRDQTRVRQGEGTMAMAEPTQVGGPD</sequence>
<gene>
    <name evidence="3" type="ORF">C7435_1497</name>
</gene>